<sequence length="119" mass="13119">MTQILVVEDEVRLAAFIEKGLRKNGFTTIVAADGEQAILMAESRDFDLLLLDLGLPVIDGFTVLCELRSRGEKRPIIIVTANNDERDKAAALAAGANDYITKPFSFKDLLTRVRVQLGQ</sequence>
<dbReference type="GO" id="GO:0005829">
    <property type="term" value="C:cytosol"/>
    <property type="evidence" value="ECO:0007669"/>
    <property type="project" value="TreeGrafter"/>
</dbReference>
<dbReference type="AlphaFoldDB" id="A0A2N6LKI6"/>
<keyword evidence="2" id="KW-0597">Phosphoprotein</keyword>
<feature type="domain" description="Response regulatory" evidence="3">
    <location>
        <begin position="3"/>
        <end position="117"/>
    </location>
</feature>
<dbReference type="EMBL" id="NMQE01000161">
    <property type="protein sequence ID" value="PMB25294.1"/>
    <property type="molecule type" value="Genomic_DNA"/>
</dbReference>
<dbReference type="GO" id="GO:0006355">
    <property type="term" value="P:regulation of DNA-templated transcription"/>
    <property type="evidence" value="ECO:0007669"/>
    <property type="project" value="TreeGrafter"/>
</dbReference>
<evidence type="ECO:0000313" key="5">
    <source>
        <dbReference type="Proteomes" id="UP000235081"/>
    </source>
</evidence>
<accession>A0A2N6LKI6</accession>
<reference evidence="4 5" key="1">
    <citation type="submission" date="2017-07" db="EMBL/GenBank/DDBJ databases">
        <title>Genomes of Fischerella (Mastigocladus) sp. strains.</title>
        <authorList>
            <person name="Miller S.R."/>
        </authorList>
    </citation>
    <scope>NUCLEOTIDE SEQUENCE [LARGE SCALE GENOMIC DNA]</scope>
    <source>
        <strain evidence="4 5">CCMEE 5318</strain>
    </source>
</reference>
<organism evidence="4 5">
    <name type="scientific">Fischerella thermalis CCMEE 5318</name>
    <dbReference type="NCBI Taxonomy" id="2019666"/>
    <lineage>
        <taxon>Bacteria</taxon>
        <taxon>Bacillati</taxon>
        <taxon>Cyanobacteriota</taxon>
        <taxon>Cyanophyceae</taxon>
        <taxon>Nostocales</taxon>
        <taxon>Hapalosiphonaceae</taxon>
        <taxon>Fischerella</taxon>
    </lineage>
</organism>
<dbReference type="GO" id="GO:0032993">
    <property type="term" value="C:protein-DNA complex"/>
    <property type="evidence" value="ECO:0007669"/>
    <property type="project" value="TreeGrafter"/>
</dbReference>
<evidence type="ECO:0000256" key="2">
    <source>
        <dbReference type="PROSITE-ProRule" id="PRU00169"/>
    </source>
</evidence>
<dbReference type="GO" id="GO:0000976">
    <property type="term" value="F:transcription cis-regulatory region binding"/>
    <property type="evidence" value="ECO:0007669"/>
    <property type="project" value="TreeGrafter"/>
</dbReference>
<dbReference type="Proteomes" id="UP000235081">
    <property type="component" value="Unassembled WGS sequence"/>
</dbReference>
<dbReference type="PROSITE" id="PS50110">
    <property type="entry name" value="RESPONSE_REGULATORY"/>
    <property type="match status" value="1"/>
</dbReference>
<dbReference type="Pfam" id="PF00072">
    <property type="entry name" value="Response_reg"/>
    <property type="match status" value="1"/>
</dbReference>
<dbReference type="Gene3D" id="3.40.50.2300">
    <property type="match status" value="1"/>
</dbReference>
<dbReference type="InterPro" id="IPR039420">
    <property type="entry name" value="WalR-like"/>
</dbReference>
<keyword evidence="1" id="KW-0238">DNA-binding</keyword>
<dbReference type="GO" id="GO:0000156">
    <property type="term" value="F:phosphorelay response regulator activity"/>
    <property type="evidence" value="ECO:0007669"/>
    <property type="project" value="TreeGrafter"/>
</dbReference>
<dbReference type="PANTHER" id="PTHR48111:SF38">
    <property type="entry name" value="TWO-COMPONENT RESPONSE REGULATOR"/>
    <property type="match status" value="1"/>
</dbReference>
<proteinExistence type="predicted"/>
<name>A0A2N6LKI6_9CYAN</name>
<comment type="caution">
    <text evidence="4">The sequence shown here is derived from an EMBL/GenBank/DDBJ whole genome shotgun (WGS) entry which is preliminary data.</text>
</comment>
<evidence type="ECO:0000256" key="1">
    <source>
        <dbReference type="ARBA" id="ARBA00023125"/>
    </source>
</evidence>
<dbReference type="RefSeq" id="WP_102180834.1">
    <property type="nucleotide sequence ID" value="NZ_NMQE01000161.1"/>
</dbReference>
<evidence type="ECO:0000259" key="3">
    <source>
        <dbReference type="PROSITE" id="PS50110"/>
    </source>
</evidence>
<dbReference type="InterPro" id="IPR011006">
    <property type="entry name" value="CheY-like_superfamily"/>
</dbReference>
<gene>
    <name evidence="4" type="ORF">CEN46_05965</name>
</gene>
<feature type="modified residue" description="4-aspartylphosphate" evidence="2">
    <location>
        <position position="52"/>
    </location>
</feature>
<dbReference type="PANTHER" id="PTHR48111">
    <property type="entry name" value="REGULATOR OF RPOS"/>
    <property type="match status" value="1"/>
</dbReference>
<protein>
    <submittedName>
        <fullName evidence="4">Response regulator</fullName>
    </submittedName>
</protein>
<evidence type="ECO:0000313" key="4">
    <source>
        <dbReference type="EMBL" id="PMB25294.1"/>
    </source>
</evidence>
<dbReference type="InterPro" id="IPR001789">
    <property type="entry name" value="Sig_transdc_resp-reg_receiver"/>
</dbReference>
<dbReference type="SMART" id="SM00448">
    <property type="entry name" value="REC"/>
    <property type="match status" value="1"/>
</dbReference>
<dbReference type="SUPFAM" id="SSF52172">
    <property type="entry name" value="CheY-like"/>
    <property type="match status" value="1"/>
</dbReference>